<evidence type="ECO:0000256" key="1">
    <source>
        <dbReference type="ARBA" id="ARBA00022692"/>
    </source>
</evidence>
<evidence type="ECO:0000313" key="5">
    <source>
        <dbReference type="EMBL" id="CEG40856.1"/>
    </source>
</evidence>
<evidence type="ECO:0000256" key="3">
    <source>
        <dbReference type="ARBA" id="ARBA00023136"/>
    </source>
</evidence>
<feature type="transmembrane region" description="Helical" evidence="4">
    <location>
        <begin position="267"/>
        <end position="284"/>
    </location>
</feature>
<keyword evidence="4" id="KW-0813">Transport</keyword>
<proteinExistence type="inferred from homology"/>
<dbReference type="Pfam" id="PF04145">
    <property type="entry name" value="Ctr"/>
    <property type="match status" value="1"/>
</dbReference>
<evidence type="ECO:0000256" key="2">
    <source>
        <dbReference type="ARBA" id="ARBA00022989"/>
    </source>
</evidence>
<dbReference type="InterPro" id="IPR007274">
    <property type="entry name" value="Cop_transporter"/>
</dbReference>
<reference evidence="6" key="1">
    <citation type="submission" date="2014-09" db="EMBL/GenBank/DDBJ databases">
        <authorList>
            <person name="Sharma Rahul"/>
            <person name="Thines Marco"/>
        </authorList>
    </citation>
    <scope>NUCLEOTIDE SEQUENCE [LARGE SCALE GENOMIC DNA]</scope>
</reference>
<dbReference type="EMBL" id="CCYD01000523">
    <property type="protein sequence ID" value="CEG40856.1"/>
    <property type="molecule type" value="Genomic_DNA"/>
</dbReference>
<keyword evidence="4" id="KW-0187">Copper transport</keyword>
<dbReference type="OMA" id="VCGMETS"/>
<keyword evidence="4" id="KW-0406">Ion transport</keyword>
<keyword evidence="3 4" id="KW-0472">Membrane</keyword>
<protein>
    <recommendedName>
        <fullName evidence="4">Copper transport protein</fullName>
    </recommendedName>
</protein>
<dbReference type="PANTHER" id="PTHR12483">
    <property type="entry name" value="SOLUTE CARRIER FAMILY 31 COPPER TRANSPORTERS"/>
    <property type="match status" value="1"/>
</dbReference>
<dbReference type="GO" id="GO:0016020">
    <property type="term" value="C:membrane"/>
    <property type="evidence" value="ECO:0007669"/>
    <property type="project" value="UniProtKB-SubCell"/>
</dbReference>
<dbReference type="PANTHER" id="PTHR12483:SF115">
    <property type="entry name" value="COPPER TRANSPORT PROTEIN"/>
    <property type="match status" value="1"/>
</dbReference>
<dbReference type="AlphaFoldDB" id="A0A0P1AK02"/>
<comment type="subcellular location">
    <subcellularLocation>
        <location evidence="4">Membrane</location>
        <topology evidence="4">Multi-pass membrane protein</topology>
    </subcellularLocation>
</comment>
<sequence length="302" mass="33764">MDKDDMPDDPVSGKMVMTTAYNLNLQNGQILRFASQSTLNTFLQDPNTGLKGVAAVRASDIHSEKTQKSVLCPVCGMETSVNHGSEVIMLHGDQAVHTCSMAHAREIYLNILSYQVSEESDDNVKEQNYCTGPGTTMLNGFSLSRSSTPCILLWFPGWVLNSRLRYIFGGIIVALLAVFNEYLLQLRRKLRKESSLNYLMSIDAIYGTEGARLTRLTAPNMPLVHSRGPSWFYSMSTEMQHSVHSLLHGITLFVAYMLMLVSMTYDFTLLLWVLGGYVFGHFVFGERCEAPFSRSGIEANFP</sequence>
<feature type="transmembrane region" description="Helical" evidence="4">
    <location>
        <begin position="243"/>
        <end position="261"/>
    </location>
</feature>
<evidence type="ECO:0000313" key="6">
    <source>
        <dbReference type="Proteomes" id="UP000054928"/>
    </source>
</evidence>
<dbReference type="OrthoDB" id="161814at2759"/>
<keyword evidence="4" id="KW-0186">Copper</keyword>
<evidence type="ECO:0000256" key="4">
    <source>
        <dbReference type="RuleBase" id="RU367022"/>
    </source>
</evidence>
<feature type="transmembrane region" description="Helical" evidence="4">
    <location>
        <begin position="166"/>
        <end position="184"/>
    </location>
</feature>
<dbReference type="GO" id="GO:0005375">
    <property type="term" value="F:copper ion transmembrane transporter activity"/>
    <property type="evidence" value="ECO:0007669"/>
    <property type="project" value="UniProtKB-UniRule"/>
</dbReference>
<dbReference type="GeneID" id="36406090"/>
<accession>A0A0P1AK02</accession>
<organism evidence="5 6">
    <name type="scientific">Plasmopara halstedii</name>
    <name type="common">Downy mildew of sunflower</name>
    <dbReference type="NCBI Taxonomy" id="4781"/>
    <lineage>
        <taxon>Eukaryota</taxon>
        <taxon>Sar</taxon>
        <taxon>Stramenopiles</taxon>
        <taxon>Oomycota</taxon>
        <taxon>Peronosporomycetes</taxon>
        <taxon>Peronosporales</taxon>
        <taxon>Peronosporaceae</taxon>
        <taxon>Plasmopara</taxon>
    </lineage>
</organism>
<keyword evidence="1 4" id="KW-0812">Transmembrane</keyword>
<name>A0A0P1AK02_PLAHL</name>
<comment type="similarity">
    <text evidence="4">Belongs to the copper transporter (Ctr) (TC 1.A.56) family. SLC31A subfamily.</text>
</comment>
<keyword evidence="6" id="KW-1185">Reference proteome</keyword>
<dbReference type="Proteomes" id="UP000054928">
    <property type="component" value="Unassembled WGS sequence"/>
</dbReference>
<dbReference type="RefSeq" id="XP_024577225.1">
    <property type="nucleotide sequence ID" value="XM_024726560.1"/>
</dbReference>
<keyword evidence="2 4" id="KW-1133">Transmembrane helix</keyword>